<dbReference type="InterPro" id="IPR029063">
    <property type="entry name" value="SAM-dependent_MTases_sf"/>
</dbReference>
<dbReference type="GO" id="GO:0032259">
    <property type="term" value="P:methylation"/>
    <property type="evidence" value="ECO:0007669"/>
    <property type="project" value="UniProtKB-KW"/>
</dbReference>
<feature type="domain" description="O-methyltransferase C-terminal" evidence="4">
    <location>
        <begin position="162"/>
        <end position="202"/>
    </location>
</feature>
<dbReference type="Gramene" id="ESR59086">
    <property type="protein sequence ID" value="ESR59086"/>
    <property type="gene ID" value="CICLE_v10018306mg"/>
</dbReference>
<protein>
    <recommendedName>
        <fullName evidence="4">O-methyltransferase C-terminal domain-containing protein</fullName>
    </recommendedName>
</protein>
<dbReference type="Gene3D" id="1.10.10.10">
    <property type="entry name" value="Winged helix-like DNA-binding domain superfamily/Winged helix DNA-binding domain"/>
    <property type="match status" value="1"/>
</dbReference>
<dbReference type="GO" id="GO:0008171">
    <property type="term" value="F:O-methyltransferase activity"/>
    <property type="evidence" value="ECO:0007669"/>
    <property type="project" value="InterPro"/>
</dbReference>
<reference evidence="5 6" key="1">
    <citation type="submission" date="2013-10" db="EMBL/GenBank/DDBJ databases">
        <authorList>
            <consortium name="International Citrus Genome Consortium"/>
            <person name="Jenkins J."/>
            <person name="Schmutz J."/>
            <person name="Prochnik S."/>
            <person name="Rokhsar D."/>
            <person name="Gmitter F."/>
            <person name="Ollitrault P."/>
            <person name="Machado M."/>
            <person name="Talon M."/>
            <person name="Wincker P."/>
            <person name="Jaillon O."/>
            <person name="Morgante M."/>
        </authorList>
    </citation>
    <scope>NUCLEOTIDE SEQUENCE</scope>
    <source>
        <strain evidence="6">cv. Clemenules</strain>
    </source>
</reference>
<sequence>MTMKTAIQLGVLEIMLPKNNKETPIILDRMLRLLASYSFLTCNLATNIKDGSAQRLYGLASVSRYFFPNEDGVSLAPTLLIIQDKVNMDSWYYLKNALLEGSVPHTKAQSGMDAFAAAAKDARMNNLFNQSMHNHTGIIMKEILEIYKGFEGPNQLVDVAVVEHVSGHMFIEVPNGQALFMKWILSDWDDEECLKILKNCCEFKALATRVGFVDIKVICLAYCY</sequence>
<dbReference type="PANTHER" id="PTHR11746">
    <property type="entry name" value="O-METHYLTRANSFERASE"/>
    <property type="match status" value="1"/>
</dbReference>
<accession>V4UA33</accession>
<dbReference type="InterPro" id="IPR001077">
    <property type="entry name" value="COMT_C"/>
</dbReference>
<evidence type="ECO:0000256" key="1">
    <source>
        <dbReference type="ARBA" id="ARBA00022603"/>
    </source>
</evidence>
<dbReference type="SUPFAM" id="SSF53335">
    <property type="entry name" value="S-adenosyl-L-methionine-dependent methyltransferases"/>
    <property type="match status" value="1"/>
</dbReference>
<dbReference type="InParanoid" id="V4UA33"/>
<dbReference type="Pfam" id="PF00891">
    <property type="entry name" value="Methyltransf_2"/>
    <property type="match status" value="2"/>
</dbReference>
<keyword evidence="6" id="KW-1185">Reference proteome</keyword>
<keyword evidence="2" id="KW-0808">Transferase</keyword>
<keyword evidence="1" id="KW-0489">Methyltransferase</keyword>
<dbReference type="STRING" id="85681.V4UA33"/>
<feature type="domain" description="O-methyltransferase C-terminal" evidence="4">
    <location>
        <begin position="91"/>
        <end position="159"/>
    </location>
</feature>
<dbReference type="Gene3D" id="3.40.50.150">
    <property type="entry name" value="Vaccinia Virus protein VP39"/>
    <property type="match status" value="2"/>
</dbReference>
<evidence type="ECO:0000256" key="3">
    <source>
        <dbReference type="ARBA" id="ARBA00022691"/>
    </source>
</evidence>
<dbReference type="InterPro" id="IPR016461">
    <property type="entry name" value="COMT-like"/>
</dbReference>
<dbReference type="KEGG" id="cic:CICLE_v10018306mg"/>
<name>V4UA33_CITCL</name>
<dbReference type="SUPFAM" id="SSF46785">
    <property type="entry name" value="Winged helix' DNA-binding domain"/>
    <property type="match status" value="1"/>
</dbReference>
<dbReference type="InterPro" id="IPR036388">
    <property type="entry name" value="WH-like_DNA-bd_sf"/>
</dbReference>
<evidence type="ECO:0000313" key="5">
    <source>
        <dbReference type="EMBL" id="ESR59086.1"/>
    </source>
</evidence>
<keyword evidence="3" id="KW-0949">S-adenosyl-L-methionine</keyword>
<evidence type="ECO:0000313" key="6">
    <source>
        <dbReference type="Proteomes" id="UP000030687"/>
    </source>
</evidence>
<dbReference type="Proteomes" id="UP000030687">
    <property type="component" value="Unassembled WGS sequence"/>
</dbReference>
<gene>
    <name evidence="5" type="ORF">CICLE_v10018306mg</name>
</gene>
<evidence type="ECO:0000259" key="4">
    <source>
        <dbReference type="Pfam" id="PF00891"/>
    </source>
</evidence>
<proteinExistence type="predicted"/>
<dbReference type="EMBL" id="KI536312">
    <property type="protein sequence ID" value="ESR59086.1"/>
    <property type="molecule type" value="Genomic_DNA"/>
</dbReference>
<dbReference type="eggNOG" id="KOG3178">
    <property type="taxonomic scope" value="Eukaryota"/>
</dbReference>
<dbReference type="AlphaFoldDB" id="V4UA33"/>
<evidence type="ECO:0000256" key="2">
    <source>
        <dbReference type="ARBA" id="ARBA00022679"/>
    </source>
</evidence>
<dbReference type="PROSITE" id="PS51683">
    <property type="entry name" value="SAM_OMT_II"/>
    <property type="match status" value="1"/>
</dbReference>
<organism evidence="5 6">
    <name type="scientific">Citrus clementina</name>
    <name type="common">Clementine</name>
    <name type="synonym">Citrus deliciosa x Citrus sinensis</name>
    <dbReference type="NCBI Taxonomy" id="85681"/>
    <lineage>
        <taxon>Eukaryota</taxon>
        <taxon>Viridiplantae</taxon>
        <taxon>Streptophyta</taxon>
        <taxon>Embryophyta</taxon>
        <taxon>Tracheophyta</taxon>
        <taxon>Spermatophyta</taxon>
        <taxon>Magnoliopsida</taxon>
        <taxon>eudicotyledons</taxon>
        <taxon>Gunneridae</taxon>
        <taxon>Pentapetalae</taxon>
        <taxon>rosids</taxon>
        <taxon>malvids</taxon>
        <taxon>Sapindales</taxon>
        <taxon>Rutaceae</taxon>
        <taxon>Aurantioideae</taxon>
        <taxon>Citrus</taxon>
    </lineage>
</organism>
<dbReference type="InterPro" id="IPR036390">
    <property type="entry name" value="WH_DNA-bd_sf"/>
</dbReference>